<dbReference type="SUPFAM" id="SSF56112">
    <property type="entry name" value="Protein kinase-like (PK-like)"/>
    <property type="match status" value="1"/>
</dbReference>
<reference evidence="2" key="1">
    <citation type="submission" date="2023-06" db="EMBL/GenBank/DDBJ databases">
        <authorList>
            <consortium name="Lawrence Berkeley National Laboratory"/>
            <person name="Ahrendt S."/>
            <person name="Sahu N."/>
            <person name="Indic B."/>
            <person name="Wong-Bajracharya J."/>
            <person name="Merenyi Z."/>
            <person name="Ke H.-M."/>
            <person name="Monk M."/>
            <person name="Kocsube S."/>
            <person name="Drula E."/>
            <person name="Lipzen A."/>
            <person name="Balint B."/>
            <person name="Henrissat B."/>
            <person name="Andreopoulos B."/>
            <person name="Martin F.M."/>
            <person name="Harder C.B."/>
            <person name="Rigling D."/>
            <person name="Ford K.L."/>
            <person name="Foster G.D."/>
            <person name="Pangilinan J."/>
            <person name="Papanicolaou A."/>
            <person name="Barry K."/>
            <person name="LaButti K."/>
            <person name="Viragh M."/>
            <person name="Koriabine M."/>
            <person name="Yan M."/>
            <person name="Riley R."/>
            <person name="Champramary S."/>
            <person name="Plett K.L."/>
            <person name="Tsai I.J."/>
            <person name="Slot J."/>
            <person name="Sipos G."/>
            <person name="Plett J."/>
            <person name="Nagy L.G."/>
            <person name="Grigoriev I.V."/>
        </authorList>
    </citation>
    <scope>NUCLEOTIDE SEQUENCE</scope>
    <source>
        <strain evidence="2">ICMP 16352</strain>
    </source>
</reference>
<evidence type="ECO:0000313" key="3">
    <source>
        <dbReference type="Proteomes" id="UP001175227"/>
    </source>
</evidence>
<gene>
    <name evidence="2" type="ORF">IW261DRAFT_1026447</name>
</gene>
<feature type="domain" description="Fungal-type protein kinase" evidence="1">
    <location>
        <begin position="5"/>
        <end position="179"/>
    </location>
</feature>
<dbReference type="Gene3D" id="1.10.510.10">
    <property type="entry name" value="Transferase(Phosphotransferase) domain 1"/>
    <property type="match status" value="1"/>
</dbReference>
<name>A0AA39UK82_9AGAR</name>
<comment type="caution">
    <text evidence="2">The sequence shown here is derived from an EMBL/GenBank/DDBJ whole genome shotgun (WGS) entry which is preliminary data.</text>
</comment>
<dbReference type="AlphaFoldDB" id="A0AA39UK82"/>
<evidence type="ECO:0000313" key="2">
    <source>
        <dbReference type="EMBL" id="KAK0482265.1"/>
    </source>
</evidence>
<accession>A0AA39UK82</accession>
<dbReference type="Proteomes" id="UP001175227">
    <property type="component" value="Unassembled WGS sequence"/>
</dbReference>
<dbReference type="Pfam" id="PF17667">
    <property type="entry name" value="Pkinase_fungal"/>
    <property type="match status" value="2"/>
</dbReference>
<proteinExistence type="predicted"/>
<feature type="domain" description="Fungal-type protein kinase" evidence="1">
    <location>
        <begin position="194"/>
        <end position="317"/>
    </location>
</feature>
<dbReference type="EMBL" id="JAUEPR010000007">
    <property type="protein sequence ID" value="KAK0482265.1"/>
    <property type="molecule type" value="Genomic_DNA"/>
</dbReference>
<protein>
    <recommendedName>
        <fullName evidence="1">Fungal-type protein kinase domain-containing protein</fullName>
    </recommendedName>
</protein>
<keyword evidence="3" id="KW-1185">Reference proteome</keyword>
<dbReference type="PANTHER" id="PTHR38248:SF2">
    <property type="entry name" value="FUNK1 11"/>
    <property type="match status" value="1"/>
</dbReference>
<evidence type="ECO:0000259" key="1">
    <source>
        <dbReference type="Pfam" id="PF17667"/>
    </source>
</evidence>
<dbReference type="PANTHER" id="PTHR38248">
    <property type="entry name" value="FUNK1 6"/>
    <property type="match status" value="1"/>
</dbReference>
<sequence length="473" mass="53841">MASQYRTHLFTVFICADRARLLRRDRAGVTVTRSFQYSSSDTPYLQEFFWRLSHADDATRGWDTSVMDPSPDEEAKARQSLKLDDSEMLFKFALYDDCDPDADPTYLIAGPPFETHAFPTGRATRCFVAYHLTEGRNVFMKDTWRIVTPGLVAEGRVYERLRDSEIPHVAEFIVAGDIPGQTHRTFSRPQQRLHQHYRLVLGTIGRPLTSFRSSWEMLNAIKDGMIAHQQAFQKLLILHQDISVGNVLIMEDSNGTTSRILIDWDLCQMLDKCSSDARPKERIGTWQFISAKLLLDPTGPHTVADDLESFLHVLTWVAILFTPNSMSPEDLTAIIQLCYEDIWGAPDTTLGGRAKQLALATESGSVRLFCLESPILNHLLSTFYPAFGALYGSDLYAMTLEMDPLAAQKMLDRLQDHKWMLTMITNALQDRNAWPAEDASRLNSTFSSGCEPYNRKRKPESELEYCRTPQKYT</sequence>
<dbReference type="InterPro" id="IPR040976">
    <property type="entry name" value="Pkinase_fungal"/>
</dbReference>
<dbReference type="InterPro" id="IPR011009">
    <property type="entry name" value="Kinase-like_dom_sf"/>
</dbReference>
<organism evidence="2 3">
    <name type="scientific">Armillaria novae-zelandiae</name>
    <dbReference type="NCBI Taxonomy" id="153914"/>
    <lineage>
        <taxon>Eukaryota</taxon>
        <taxon>Fungi</taxon>
        <taxon>Dikarya</taxon>
        <taxon>Basidiomycota</taxon>
        <taxon>Agaricomycotina</taxon>
        <taxon>Agaricomycetes</taxon>
        <taxon>Agaricomycetidae</taxon>
        <taxon>Agaricales</taxon>
        <taxon>Marasmiineae</taxon>
        <taxon>Physalacriaceae</taxon>
        <taxon>Armillaria</taxon>
    </lineage>
</organism>